<dbReference type="AlphaFoldDB" id="A0A8K0K392"/>
<dbReference type="GO" id="GO:0003835">
    <property type="term" value="F:beta-galactoside alpha-2,6-sialyltransferase activity"/>
    <property type="evidence" value="ECO:0007669"/>
    <property type="project" value="UniProtKB-EC"/>
</dbReference>
<organism evidence="23 24">
    <name type="scientific">Ladona fulva</name>
    <name type="common">Scarce chaser dragonfly</name>
    <name type="synonym">Libellula fulva</name>
    <dbReference type="NCBI Taxonomy" id="123851"/>
    <lineage>
        <taxon>Eukaryota</taxon>
        <taxon>Metazoa</taxon>
        <taxon>Ecdysozoa</taxon>
        <taxon>Arthropoda</taxon>
        <taxon>Hexapoda</taxon>
        <taxon>Insecta</taxon>
        <taxon>Pterygota</taxon>
        <taxon>Palaeoptera</taxon>
        <taxon>Odonata</taxon>
        <taxon>Epiprocta</taxon>
        <taxon>Anisoptera</taxon>
        <taxon>Libelluloidea</taxon>
        <taxon>Libellulidae</taxon>
        <taxon>Ladona</taxon>
    </lineage>
</organism>
<dbReference type="Pfam" id="PF00777">
    <property type="entry name" value="Glyco_transf_29"/>
    <property type="match status" value="1"/>
</dbReference>
<dbReference type="CDD" id="cd23968">
    <property type="entry name" value="GT29_ST6GAL1_2"/>
    <property type="match status" value="1"/>
</dbReference>
<evidence type="ECO:0000256" key="2">
    <source>
        <dbReference type="ARBA" id="ARBA00004613"/>
    </source>
</evidence>
<dbReference type="OrthoDB" id="10264956at2759"/>
<dbReference type="Proteomes" id="UP000792457">
    <property type="component" value="Unassembled WGS sequence"/>
</dbReference>
<evidence type="ECO:0000256" key="17">
    <source>
        <dbReference type="ARBA" id="ARBA00069321"/>
    </source>
</evidence>
<evidence type="ECO:0000256" key="9">
    <source>
        <dbReference type="ARBA" id="ARBA00022968"/>
    </source>
</evidence>
<dbReference type="InterPro" id="IPR001675">
    <property type="entry name" value="Glyco_trans_29"/>
</dbReference>
<sequence length="526" mass="59026">MTKKLAMRAVAVSVWIFINLVFVGMCGYIYLLWSQYWQYVARHQVGTAASAPESIQSPYSQFRGEGSDERAIAAASSVTIVGSGNRGRSTEHSSHVHRRGGNRGVSSVVIKSSQPRFPKPRNEQEDDESDADGETHKGNVTGRRCGTALGCSLLPEGSDAPFSKKRKSDNSKSSAPLPRDKTDASIAAYKSQMVVQLRRVLLEESSIFARDKNVYNVHYSGPRGAYTGRAEDLVCELKKSVSIRMISPSDSPFHNLGLGNYLHKETLFENTHYNTCAIVTNAGSLFGSDLGGLIVMQENIFEAAISLQIVYFLRECCDFNLDSHDAVVRFNHAPTLGYESDVGSKTTFRIVNSQVVSKPRFNFLHSPLYKNISLLAWDPSNYTSTLEEWYNHPDFDLFTPYFRHRALHHDQPSYLLDPRSQWSLWDFVQAHIPVRIRRNPPSSGFLGLAVMLPRCSLVDLFEYVPSMRLTKRCHYFDVAEDESCTFGVWHPLAAEKLLSLSLNIVPDHNVFVDGYVRVPGYDSLKC</sequence>
<name>A0A8K0K392_LADFU</name>
<evidence type="ECO:0000256" key="12">
    <source>
        <dbReference type="ARBA" id="ARBA00023136"/>
    </source>
</evidence>
<keyword evidence="8 22" id="KW-0812">Transmembrane</keyword>
<dbReference type="Gene3D" id="3.90.1480.20">
    <property type="entry name" value="Glycosyl transferase family 29"/>
    <property type="match status" value="1"/>
</dbReference>
<keyword evidence="14" id="KW-0325">Glycoprotein</keyword>
<evidence type="ECO:0000256" key="21">
    <source>
        <dbReference type="SAM" id="MobiDB-lite"/>
    </source>
</evidence>
<keyword evidence="5" id="KW-0964">Secreted</keyword>
<keyword evidence="9" id="KW-0735">Signal-anchor</keyword>
<dbReference type="PANTHER" id="PTHR46059">
    <property type="entry name" value="BETA-GALACTOSIDE ALPHA-2,6-SIALYLTRANSFERASE"/>
    <property type="match status" value="1"/>
</dbReference>
<evidence type="ECO:0000256" key="18">
    <source>
        <dbReference type="ARBA" id="ARBA00076526"/>
    </source>
</evidence>
<keyword evidence="11" id="KW-0333">Golgi apparatus</keyword>
<evidence type="ECO:0000313" key="23">
    <source>
        <dbReference type="EMBL" id="KAG8225178.1"/>
    </source>
</evidence>
<dbReference type="GO" id="GO:0005576">
    <property type="term" value="C:extracellular region"/>
    <property type="evidence" value="ECO:0007669"/>
    <property type="project" value="UniProtKB-SubCell"/>
</dbReference>
<comment type="similarity">
    <text evidence="4">Belongs to the glycosyltransferase 29 family.</text>
</comment>
<comment type="caution">
    <text evidence="23">The sequence shown here is derived from an EMBL/GenBank/DDBJ whole genome shotgun (WGS) entry which is preliminary data.</text>
</comment>
<proteinExistence type="inferred from homology"/>
<evidence type="ECO:0000256" key="5">
    <source>
        <dbReference type="ARBA" id="ARBA00022525"/>
    </source>
</evidence>
<comment type="pathway">
    <text evidence="3">Protein modification; protein glycosylation.</text>
</comment>
<evidence type="ECO:0000256" key="1">
    <source>
        <dbReference type="ARBA" id="ARBA00004447"/>
    </source>
</evidence>
<evidence type="ECO:0000256" key="3">
    <source>
        <dbReference type="ARBA" id="ARBA00004922"/>
    </source>
</evidence>
<evidence type="ECO:0000256" key="16">
    <source>
        <dbReference type="ARBA" id="ARBA00034329"/>
    </source>
</evidence>
<keyword evidence="12 22" id="KW-0472">Membrane</keyword>
<feature type="transmembrane region" description="Helical" evidence="22">
    <location>
        <begin position="12"/>
        <end position="33"/>
    </location>
</feature>
<evidence type="ECO:0000256" key="11">
    <source>
        <dbReference type="ARBA" id="ARBA00023034"/>
    </source>
</evidence>
<protein>
    <recommendedName>
        <fullName evidence="17">Beta-galactoside alpha-2,6-sialyltransferase 1</fullName>
        <ecNumber evidence="16">2.4.3.1</ecNumber>
    </recommendedName>
    <alternativeName>
        <fullName evidence="20">CMP-N-acetylneuraminate-beta-galactosamide-alpha-2,6-sialyltransferase 1</fullName>
    </alternativeName>
    <alternativeName>
        <fullName evidence="19">ST6Gal I</fullName>
    </alternativeName>
    <alternativeName>
        <fullName evidence="18">Sialyltransferase 1</fullName>
    </alternativeName>
</protein>
<evidence type="ECO:0000256" key="7">
    <source>
        <dbReference type="ARBA" id="ARBA00022679"/>
    </source>
</evidence>
<gene>
    <name evidence="23" type="ORF">J437_LFUL001305</name>
</gene>
<evidence type="ECO:0000256" key="19">
    <source>
        <dbReference type="ARBA" id="ARBA00076676"/>
    </source>
</evidence>
<evidence type="ECO:0000256" key="22">
    <source>
        <dbReference type="SAM" id="Phobius"/>
    </source>
</evidence>
<evidence type="ECO:0000256" key="13">
    <source>
        <dbReference type="ARBA" id="ARBA00023157"/>
    </source>
</evidence>
<reference evidence="23" key="1">
    <citation type="submission" date="2013-04" db="EMBL/GenBank/DDBJ databases">
        <authorList>
            <person name="Qu J."/>
            <person name="Murali S.C."/>
            <person name="Bandaranaike D."/>
            <person name="Bellair M."/>
            <person name="Blankenburg K."/>
            <person name="Chao H."/>
            <person name="Dinh H."/>
            <person name="Doddapaneni H."/>
            <person name="Downs B."/>
            <person name="Dugan-Rocha S."/>
            <person name="Elkadiri S."/>
            <person name="Gnanaolivu R.D."/>
            <person name="Hernandez B."/>
            <person name="Javaid M."/>
            <person name="Jayaseelan J.C."/>
            <person name="Lee S."/>
            <person name="Li M."/>
            <person name="Ming W."/>
            <person name="Munidasa M."/>
            <person name="Muniz J."/>
            <person name="Nguyen L."/>
            <person name="Ongeri F."/>
            <person name="Osuji N."/>
            <person name="Pu L.-L."/>
            <person name="Puazo M."/>
            <person name="Qu C."/>
            <person name="Quiroz J."/>
            <person name="Raj R."/>
            <person name="Weissenberger G."/>
            <person name="Xin Y."/>
            <person name="Zou X."/>
            <person name="Han Y."/>
            <person name="Richards S."/>
            <person name="Worley K."/>
            <person name="Muzny D."/>
            <person name="Gibbs R."/>
        </authorList>
    </citation>
    <scope>NUCLEOTIDE SEQUENCE</scope>
    <source>
        <strain evidence="23">Sampled in the wild</strain>
    </source>
</reference>
<evidence type="ECO:0000256" key="6">
    <source>
        <dbReference type="ARBA" id="ARBA00022676"/>
    </source>
</evidence>
<feature type="region of interest" description="Disordered" evidence="21">
    <location>
        <begin position="81"/>
        <end position="142"/>
    </location>
</feature>
<dbReference type="GO" id="GO:0097503">
    <property type="term" value="P:sialylation"/>
    <property type="evidence" value="ECO:0007669"/>
    <property type="project" value="TreeGrafter"/>
</dbReference>
<dbReference type="FunFam" id="3.90.1480.20:FF:000012">
    <property type="entry name" value="ST6 beta-galactoside alpha-2,6-sialyltransferase 1"/>
    <property type="match status" value="1"/>
</dbReference>
<dbReference type="EMBL" id="KZ308228">
    <property type="protein sequence ID" value="KAG8225178.1"/>
    <property type="molecule type" value="Genomic_DNA"/>
</dbReference>
<evidence type="ECO:0000256" key="8">
    <source>
        <dbReference type="ARBA" id="ARBA00022692"/>
    </source>
</evidence>
<evidence type="ECO:0000256" key="14">
    <source>
        <dbReference type="ARBA" id="ARBA00023180"/>
    </source>
</evidence>
<evidence type="ECO:0000256" key="4">
    <source>
        <dbReference type="ARBA" id="ARBA00006003"/>
    </source>
</evidence>
<evidence type="ECO:0000256" key="20">
    <source>
        <dbReference type="ARBA" id="ARBA00080062"/>
    </source>
</evidence>
<dbReference type="GO" id="GO:0032580">
    <property type="term" value="C:Golgi cisterna membrane"/>
    <property type="evidence" value="ECO:0007669"/>
    <property type="project" value="UniProtKB-SubCell"/>
</dbReference>
<accession>A0A8K0K392</accession>
<evidence type="ECO:0000256" key="10">
    <source>
        <dbReference type="ARBA" id="ARBA00022989"/>
    </source>
</evidence>
<evidence type="ECO:0000313" key="24">
    <source>
        <dbReference type="Proteomes" id="UP000792457"/>
    </source>
</evidence>
<comment type="subcellular location">
    <subcellularLocation>
        <location evidence="1">Golgi apparatus</location>
        <location evidence="1">Golgi stack membrane</location>
        <topology evidence="1">Single-pass type II membrane protein</topology>
    </subcellularLocation>
    <subcellularLocation>
        <location evidence="2">Secreted</location>
    </subcellularLocation>
</comment>
<keyword evidence="10 22" id="KW-1133">Transmembrane helix</keyword>
<keyword evidence="13" id="KW-1015">Disulfide bond</keyword>
<evidence type="ECO:0000256" key="15">
    <source>
        <dbReference type="ARBA" id="ARBA00034249"/>
    </source>
</evidence>
<keyword evidence="24" id="KW-1185">Reference proteome</keyword>
<feature type="region of interest" description="Disordered" evidence="21">
    <location>
        <begin position="156"/>
        <end position="180"/>
    </location>
</feature>
<keyword evidence="7" id="KW-0808">Transferase</keyword>
<dbReference type="InterPro" id="IPR038578">
    <property type="entry name" value="GT29-like_sf"/>
</dbReference>
<reference evidence="23" key="2">
    <citation type="submission" date="2017-10" db="EMBL/GenBank/DDBJ databases">
        <title>Ladona fulva Genome sequencing and assembly.</title>
        <authorList>
            <person name="Murali S."/>
            <person name="Richards S."/>
            <person name="Bandaranaike D."/>
            <person name="Bellair M."/>
            <person name="Blankenburg K."/>
            <person name="Chao H."/>
            <person name="Dinh H."/>
            <person name="Doddapaneni H."/>
            <person name="Dugan-Rocha S."/>
            <person name="Elkadiri S."/>
            <person name="Gnanaolivu R."/>
            <person name="Hernandez B."/>
            <person name="Skinner E."/>
            <person name="Javaid M."/>
            <person name="Lee S."/>
            <person name="Li M."/>
            <person name="Ming W."/>
            <person name="Munidasa M."/>
            <person name="Muniz J."/>
            <person name="Nguyen L."/>
            <person name="Hughes D."/>
            <person name="Osuji N."/>
            <person name="Pu L.-L."/>
            <person name="Puazo M."/>
            <person name="Qu C."/>
            <person name="Quiroz J."/>
            <person name="Raj R."/>
            <person name="Weissenberger G."/>
            <person name="Xin Y."/>
            <person name="Zou X."/>
            <person name="Han Y."/>
            <person name="Worley K."/>
            <person name="Muzny D."/>
            <person name="Gibbs R."/>
        </authorList>
    </citation>
    <scope>NUCLEOTIDE SEQUENCE</scope>
    <source>
        <strain evidence="23">Sampled in the wild</strain>
    </source>
</reference>
<comment type="catalytic activity">
    <reaction evidence="15">
        <text>a beta-D-galactoside + CMP-N-acetyl-beta-neuraminate = an N-acetyl-alpha-neuraminyl-(2-&gt;6)-beta-D-galactosyl derivative + CMP + H(+)</text>
        <dbReference type="Rhea" id="RHEA:52104"/>
        <dbReference type="ChEBI" id="CHEBI:15378"/>
        <dbReference type="ChEBI" id="CHEBI:28034"/>
        <dbReference type="ChEBI" id="CHEBI:57812"/>
        <dbReference type="ChEBI" id="CHEBI:60377"/>
        <dbReference type="ChEBI" id="CHEBI:136398"/>
        <dbReference type="EC" id="2.4.3.1"/>
    </reaction>
</comment>
<dbReference type="PANTHER" id="PTHR46059:SF1">
    <property type="entry name" value="BETA-GALACTOSIDE ALPHA-2,6-SIALYLTRANSFERASE"/>
    <property type="match status" value="1"/>
</dbReference>
<dbReference type="EC" id="2.4.3.1" evidence="16"/>
<keyword evidence="6" id="KW-0328">Glycosyltransferase</keyword>